<keyword evidence="2" id="KW-1185">Reference proteome</keyword>
<dbReference type="EMBL" id="CACVBS010000070">
    <property type="protein sequence ID" value="CAA7268821.1"/>
    <property type="molecule type" value="Genomic_DNA"/>
</dbReference>
<sequence>MLHPDADEWRMVKKKELDMLKSMGVYVEEMLPPGHKAIGCCWVHEFKVPFVDYDSTFAPVAKAVSIRFVAIYSALLGWDLECFDATHAFLWGDLA</sequence>
<accession>A0A8S0XYQ1</accession>
<dbReference type="AlphaFoldDB" id="A0A8S0XYQ1"/>
<name>A0A8S0XYQ1_CYCAE</name>
<gene>
    <name evidence="1" type="ORF">AAE3_LOCUS11039</name>
</gene>
<evidence type="ECO:0000313" key="1">
    <source>
        <dbReference type="EMBL" id="CAA7268821.1"/>
    </source>
</evidence>
<comment type="caution">
    <text evidence="1">The sequence shown here is derived from an EMBL/GenBank/DDBJ whole genome shotgun (WGS) entry which is preliminary data.</text>
</comment>
<dbReference type="OrthoDB" id="3051642at2759"/>
<protein>
    <recommendedName>
        <fullName evidence="3">Reverse transcriptase Ty1/copia-type domain-containing protein</fullName>
    </recommendedName>
</protein>
<evidence type="ECO:0000313" key="2">
    <source>
        <dbReference type="Proteomes" id="UP000467700"/>
    </source>
</evidence>
<organism evidence="1 2">
    <name type="scientific">Cyclocybe aegerita</name>
    <name type="common">Black poplar mushroom</name>
    <name type="synonym">Agrocybe aegerita</name>
    <dbReference type="NCBI Taxonomy" id="1973307"/>
    <lineage>
        <taxon>Eukaryota</taxon>
        <taxon>Fungi</taxon>
        <taxon>Dikarya</taxon>
        <taxon>Basidiomycota</taxon>
        <taxon>Agaricomycotina</taxon>
        <taxon>Agaricomycetes</taxon>
        <taxon>Agaricomycetidae</taxon>
        <taxon>Agaricales</taxon>
        <taxon>Agaricineae</taxon>
        <taxon>Bolbitiaceae</taxon>
        <taxon>Cyclocybe</taxon>
    </lineage>
</organism>
<evidence type="ECO:0008006" key="3">
    <source>
        <dbReference type="Google" id="ProtNLM"/>
    </source>
</evidence>
<dbReference type="Proteomes" id="UP000467700">
    <property type="component" value="Unassembled WGS sequence"/>
</dbReference>
<reference evidence="1 2" key="1">
    <citation type="submission" date="2020-01" db="EMBL/GenBank/DDBJ databases">
        <authorList>
            <person name="Gupta K D."/>
        </authorList>
    </citation>
    <scope>NUCLEOTIDE SEQUENCE [LARGE SCALE GENOMIC DNA]</scope>
</reference>
<proteinExistence type="predicted"/>